<sequence length="142" mass="15882">MPKVDSLSSACAKDLAELANYHSQPHSSVYENFLRAPHRLANNRLSVLANGSNYLHWLEAMNTTLCYIFKSNTTIKTIPAFLAGWPWNENWAINPYLTASLHPDVLSTIGVDALSRNTATVFNAVQKHYSPGNRFQKLALVH</sequence>
<evidence type="ECO:0000313" key="1">
    <source>
        <dbReference type="EMBL" id="MBW0521259.1"/>
    </source>
</evidence>
<accession>A0A9Q3I050</accession>
<dbReference type="Proteomes" id="UP000765509">
    <property type="component" value="Unassembled WGS sequence"/>
</dbReference>
<comment type="caution">
    <text evidence="1">The sequence shown here is derived from an EMBL/GenBank/DDBJ whole genome shotgun (WGS) entry which is preliminary data.</text>
</comment>
<organism evidence="1 2">
    <name type="scientific">Austropuccinia psidii MF-1</name>
    <dbReference type="NCBI Taxonomy" id="1389203"/>
    <lineage>
        <taxon>Eukaryota</taxon>
        <taxon>Fungi</taxon>
        <taxon>Dikarya</taxon>
        <taxon>Basidiomycota</taxon>
        <taxon>Pucciniomycotina</taxon>
        <taxon>Pucciniomycetes</taxon>
        <taxon>Pucciniales</taxon>
        <taxon>Sphaerophragmiaceae</taxon>
        <taxon>Austropuccinia</taxon>
    </lineage>
</organism>
<name>A0A9Q3I050_9BASI</name>
<reference evidence="1" key="1">
    <citation type="submission" date="2021-03" db="EMBL/GenBank/DDBJ databases">
        <title>Draft genome sequence of rust myrtle Austropuccinia psidii MF-1, a brazilian biotype.</title>
        <authorList>
            <person name="Quecine M.C."/>
            <person name="Pachon D.M.R."/>
            <person name="Bonatelli M.L."/>
            <person name="Correr F.H."/>
            <person name="Franceschini L.M."/>
            <person name="Leite T.F."/>
            <person name="Margarido G.R.A."/>
            <person name="Almeida C.A."/>
            <person name="Ferrarezi J.A."/>
            <person name="Labate C.A."/>
        </authorList>
    </citation>
    <scope>NUCLEOTIDE SEQUENCE</scope>
    <source>
        <strain evidence="1">MF-1</strain>
    </source>
</reference>
<dbReference type="AlphaFoldDB" id="A0A9Q3I050"/>
<protein>
    <submittedName>
        <fullName evidence="1">Uncharacterized protein</fullName>
    </submittedName>
</protein>
<evidence type="ECO:0000313" key="2">
    <source>
        <dbReference type="Proteomes" id="UP000765509"/>
    </source>
</evidence>
<keyword evidence="2" id="KW-1185">Reference proteome</keyword>
<gene>
    <name evidence="1" type="ORF">O181_060974</name>
</gene>
<dbReference type="EMBL" id="AVOT02028686">
    <property type="protein sequence ID" value="MBW0521259.1"/>
    <property type="molecule type" value="Genomic_DNA"/>
</dbReference>
<proteinExistence type="predicted"/>